<proteinExistence type="predicted"/>
<feature type="transmembrane region" description="Helical" evidence="1">
    <location>
        <begin position="422"/>
        <end position="441"/>
    </location>
</feature>
<dbReference type="AlphaFoldDB" id="A0A078S0W6"/>
<dbReference type="EMBL" id="JNHN01000174">
    <property type="protein sequence ID" value="KDS50341.1"/>
    <property type="molecule type" value="Genomic_DNA"/>
</dbReference>
<comment type="caution">
    <text evidence="2">The sequence shown here is derived from an EMBL/GenBank/DDBJ whole genome shotgun (WGS) entry which is preliminary data.</text>
</comment>
<sequence length="459" mass="52508">MNGMTIDKGLGYLIIIICVCWAYTQGGIFGSLGVGAVGFVVYDFITQKKVWLPIGELALLLGGLQWVISPFFSYMTDNNVYSMSQPCNEYMMYTVPMYIAFMIGYYVFRPSLQLSRIDLIKCCSTAERLSTILICIGLLFIFLPVSVSALLFIKTLASYLFFIGFIIRMYVKPEKSTMYLLLGLGIQLLNSIRAGMFHELLIWGIFMIMTWFNVNEVPLKKRILIFIMSFVGIFLLQTVKASYRQAIWYNDYSGSKVEFFFSLLVNNAININEVRSEKEETTIARYNQGWIISRIYNNIPQNHDFLGGRTYVDAFNSAILPRFLFPNKKGAGAQSREDFIEMTGYHLSRGTSMGLSILGESYGNFGLLGGTVFMFIWGVFIAKFISFIDRLSIKDFLWIMFLPIICFNLIKAEISMMSVLNWTVKSVLFVGVVIYLLRHLVMQLQPIVEKEDDDIYFGE</sequence>
<gene>
    <name evidence="2" type="ORF">M094_1266</name>
</gene>
<feature type="transmembrane region" description="Helical" evidence="1">
    <location>
        <begin position="12"/>
        <end position="45"/>
    </location>
</feature>
<feature type="transmembrane region" description="Helical" evidence="1">
    <location>
        <begin position="192"/>
        <end position="211"/>
    </location>
</feature>
<evidence type="ECO:0000313" key="3">
    <source>
        <dbReference type="Proteomes" id="UP000028013"/>
    </source>
</evidence>
<keyword evidence="1" id="KW-1133">Transmembrane helix</keyword>
<reference evidence="2 3" key="1">
    <citation type="submission" date="2014-04" db="EMBL/GenBank/DDBJ databases">
        <authorList>
            <person name="Sears C."/>
            <person name="Carroll K."/>
            <person name="Sack B.R."/>
            <person name="Qadri F."/>
            <person name="Myers L.L."/>
            <person name="Chung G.-T."/>
            <person name="Escheverria P."/>
            <person name="Fraser C.M."/>
            <person name="Sadzewicz L."/>
            <person name="Shefchek K.A."/>
            <person name="Tallon L."/>
            <person name="Das S.P."/>
            <person name="Daugherty S."/>
            <person name="Mongodin E.F."/>
        </authorList>
    </citation>
    <scope>NUCLEOTIDE SEQUENCE [LARGE SCALE GENOMIC DNA]</scope>
    <source>
        <strain evidence="2 3">3978 T3 ii</strain>
    </source>
</reference>
<feature type="transmembrane region" description="Helical" evidence="1">
    <location>
        <begin position="362"/>
        <end position="385"/>
    </location>
</feature>
<name>A0A078S0W6_BACUN</name>
<accession>A0A078S0W6</accession>
<dbReference type="Proteomes" id="UP000028013">
    <property type="component" value="Unassembled WGS sequence"/>
</dbReference>
<evidence type="ECO:0000256" key="1">
    <source>
        <dbReference type="SAM" id="Phobius"/>
    </source>
</evidence>
<feature type="transmembrane region" description="Helical" evidence="1">
    <location>
        <begin position="391"/>
        <end position="410"/>
    </location>
</feature>
<feature type="transmembrane region" description="Helical" evidence="1">
    <location>
        <begin position="129"/>
        <end position="145"/>
    </location>
</feature>
<feature type="transmembrane region" description="Helical" evidence="1">
    <location>
        <begin position="223"/>
        <end position="243"/>
    </location>
</feature>
<feature type="transmembrane region" description="Helical" evidence="1">
    <location>
        <begin position="57"/>
        <end position="75"/>
    </location>
</feature>
<protein>
    <submittedName>
        <fullName evidence="2">O-antigen polysaccharide polymerase Wzy family protein</fullName>
    </submittedName>
</protein>
<feature type="transmembrane region" description="Helical" evidence="1">
    <location>
        <begin position="151"/>
        <end position="171"/>
    </location>
</feature>
<evidence type="ECO:0000313" key="2">
    <source>
        <dbReference type="EMBL" id="KDS50341.1"/>
    </source>
</evidence>
<keyword evidence="1" id="KW-0472">Membrane</keyword>
<feature type="transmembrane region" description="Helical" evidence="1">
    <location>
        <begin position="90"/>
        <end position="108"/>
    </location>
</feature>
<organism evidence="2 3">
    <name type="scientific">Bacteroides uniformis str. 3978 T3 ii</name>
    <dbReference type="NCBI Taxonomy" id="1339349"/>
    <lineage>
        <taxon>Bacteria</taxon>
        <taxon>Pseudomonadati</taxon>
        <taxon>Bacteroidota</taxon>
        <taxon>Bacteroidia</taxon>
        <taxon>Bacteroidales</taxon>
        <taxon>Bacteroidaceae</taxon>
        <taxon>Bacteroides</taxon>
    </lineage>
</organism>
<dbReference type="PATRIC" id="fig|1339349.3.peg.2442"/>
<keyword evidence="1" id="KW-0812">Transmembrane</keyword>